<reference evidence="2" key="1">
    <citation type="submission" date="2023-07" db="EMBL/GenBank/DDBJ databases">
        <title>A chromosome-level genome assembly of Lolium multiflorum.</title>
        <authorList>
            <person name="Chen Y."/>
            <person name="Copetti D."/>
            <person name="Kolliker R."/>
            <person name="Studer B."/>
        </authorList>
    </citation>
    <scope>NUCLEOTIDE SEQUENCE</scope>
    <source>
        <strain evidence="2">02402/16</strain>
        <tissue evidence="2">Leaf</tissue>
    </source>
</reference>
<name>A0AAD8RCE5_LOLMU</name>
<dbReference type="AlphaFoldDB" id="A0AAD8RCE5"/>
<evidence type="ECO:0000259" key="1">
    <source>
        <dbReference type="Pfam" id="PF07727"/>
    </source>
</evidence>
<gene>
    <name evidence="2" type="ORF">QYE76_023812</name>
</gene>
<organism evidence="2 3">
    <name type="scientific">Lolium multiflorum</name>
    <name type="common">Italian ryegrass</name>
    <name type="synonym">Lolium perenne subsp. multiflorum</name>
    <dbReference type="NCBI Taxonomy" id="4521"/>
    <lineage>
        <taxon>Eukaryota</taxon>
        <taxon>Viridiplantae</taxon>
        <taxon>Streptophyta</taxon>
        <taxon>Embryophyta</taxon>
        <taxon>Tracheophyta</taxon>
        <taxon>Spermatophyta</taxon>
        <taxon>Magnoliopsida</taxon>
        <taxon>Liliopsida</taxon>
        <taxon>Poales</taxon>
        <taxon>Poaceae</taxon>
        <taxon>BOP clade</taxon>
        <taxon>Pooideae</taxon>
        <taxon>Poodae</taxon>
        <taxon>Poeae</taxon>
        <taxon>Poeae Chloroplast Group 2 (Poeae type)</taxon>
        <taxon>Loliodinae</taxon>
        <taxon>Loliinae</taxon>
        <taxon>Lolium</taxon>
    </lineage>
</organism>
<dbReference type="Pfam" id="PF07727">
    <property type="entry name" value="RVT_2"/>
    <property type="match status" value="1"/>
</dbReference>
<evidence type="ECO:0000313" key="2">
    <source>
        <dbReference type="EMBL" id="KAK1618295.1"/>
    </source>
</evidence>
<dbReference type="Proteomes" id="UP001231189">
    <property type="component" value="Unassembled WGS sequence"/>
</dbReference>
<dbReference type="InterPro" id="IPR013103">
    <property type="entry name" value="RVT_2"/>
</dbReference>
<sequence length="313" mass="35210">MPTSSSQDLVPTPEPTILMEHVENPMEDISETPKRSKRQRTAKSFVDDFIVYLVDDTPNSISGAYASPDANYWKEAVCSEMDSILANGTWEINDRPYGCKPVGCKWVFKKNLRPDGTIDKYKARLVANGYTEKEADKCVYYPHGGGEGVILCLYVDDILIFRTNLKVIEEVKVFLSRCFEMKDLGMVDVILNIKILRDDNGGLTLLQSHYVEKILSRFGYNDCKLSPTPYDPSVLLPPPYMPINEVAPSPETHTQIHITGERQAAGERYLRCLASSRTSTPDAFPNDDFFLDVDDLFDDMEDITNNGHTSASV</sequence>
<comment type="caution">
    <text evidence="2">The sequence shown here is derived from an EMBL/GenBank/DDBJ whole genome shotgun (WGS) entry which is preliminary data.</text>
</comment>
<keyword evidence="3" id="KW-1185">Reference proteome</keyword>
<protein>
    <recommendedName>
        <fullName evidence="1">Reverse transcriptase Ty1/copia-type domain-containing protein</fullName>
    </recommendedName>
</protein>
<dbReference type="EMBL" id="JAUUTY010000006">
    <property type="protein sequence ID" value="KAK1618295.1"/>
    <property type="molecule type" value="Genomic_DNA"/>
</dbReference>
<feature type="domain" description="Reverse transcriptase Ty1/copia-type" evidence="1">
    <location>
        <begin position="136"/>
        <end position="229"/>
    </location>
</feature>
<accession>A0AAD8RCE5</accession>
<proteinExistence type="predicted"/>
<evidence type="ECO:0000313" key="3">
    <source>
        <dbReference type="Proteomes" id="UP001231189"/>
    </source>
</evidence>